<evidence type="ECO:0000313" key="1">
    <source>
        <dbReference type="EMBL" id="BAT92951.1"/>
    </source>
</evidence>
<gene>
    <name evidence="1" type="primary">Vigan.07G182500</name>
    <name evidence="1" type="ORF">VIGAN_07182500</name>
</gene>
<dbReference type="Proteomes" id="UP000291084">
    <property type="component" value="Chromosome 7"/>
</dbReference>
<dbReference type="EMBL" id="AP015040">
    <property type="protein sequence ID" value="BAT92951.1"/>
    <property type="molecule type" value="Genomic_DNA"/>
</dbReference>
<evidence type="ECO:0000313" key="2">
    <source>
        <dbReference type="Proteomes" id="UP000291084"/>
    </source>
</evidence>
<reference evidence="1 2" key="1">
    <citation type="journal article" date="2015" name="Sci. Rep.">
        <title>The power of single molecule real-time sequencing technology in the de novo assembly of a eukaryotic genome.</title>
        <authorList>
            <person name="Sakai H."/>
            <person name="Naito K."/>
            <person name="Ogiso-Tanaka E."/>
            <person name="Takahashi Y."/>
            <person name="Iseki K."/>
            <person name="Muto C."/>
            <person name="Satou K."/>
            <person name="Teruya K."/>
            <person name="Shiroma A."/>
            <person name="Shimoji M."/>
            <person name="Hirano T."/>
            <person name="Itoh T."/>
            <person name="Kaga A."/>
            <person name="Tomooka N."/>
        </authorList>
    </citation>
    <scope>NUCLEOTIDE SEQUENCE [LARGE SCALE GENOMIC DNA]</scope>
    <source>
        <strain evidence="2">cv. Shumari</strain>
    </source>
</reference>
<organism evidence="1 2">
    <name type="scientific">Vigna angularis var. angularis</name>
    <dbReference type="NCBI Taxonomy" id="157739"/>
    <lineage>
        <taxon>Eukaryota</taxon>
        <taxon>Viridiplantae</taxon>
        <taxon>Streptophyta</taxon>
        <taxon>Embryophyta</taxon>
        <taxon>Tracheophyta</taxon>
        <taxon>Spermatophyta</taxon>
        <taxon>Magnoliopsida</taxon>
        <taxon>eudicotyledons</taxon>
        <taxon>Gunneridae</taxon>
        <taxon>Pentapetalae</taxon>
        <taxon>rosids</taxon>
        <taxon>fabids</taxon>
        <taxon>Fabales</taxon>
        <taxon>Fabaceae</taxon>
        <taxon>Papilionoideae</taxon>
        <taxon>50 kb inversion clade</taxon>
        <taxon>NPAAA clade</taxon>
        <taxon>indigoferoid/millettioid clade</taxon>
        <taxon>Phaseoleae</taxon>
        <taxon>Vigna</taxon>
    </lineage>
</organism>
<accession>A0A0S3SJF5</accession>
<name>A0A0S3SJF5_PHAAN</name>
<dbReference type="AlphaFoldDB" id="A0A0S3SJF5"/>
<proteinExistence type="predicted"/>
<keyword evidence="2" id="KW-1185">Reference proteome</keyword>
<sequence length="109" mass="12635">MDSNIFWWFSAQQWKKCLLCWAWKTIPSWESCLCPKNIPLLVLYDLEVAEHRHHGDVKVCEGDCDRGVFGSSGLRDELRAFDEMAFRLDDAWVWGTMAIEMTKTCSAIS</sequence>
<protein>
    <submittedName>
        <fullName evidence="1">Uncharacterized protein</fullName>
    </submittedName>
</protein>